<accession>A0A9D2ISX8</accession>
<comment type="catalytic activity">
    <reaction evidence="4">
        <text>scyllo-inosose = 3D-3,5/4-trihydroxycyclohexane-1,2-dione + H2O</text>
        <dbReference type="Rhea" id="RHEA:14065"/>
        <dbReference type="ChEBI" id="CHEBI:15377"/>
        <dbReference type="ChEBI" id="CHEBI:17811"/>
        <dbReference type="ChEBI" id="CHEBI:28446"/>
        <dbReference type="EC" id="4.2.1.44"/>
    </reaction>
</comment>
<keyword evidence="2 4" id="KW-0456">Lyase</keyword>
<evidence type="ECO:0000256" key="2">
    <source>
        <dbReference type="ARBA" id="ARBA00023239"/>
    </source>
</evidence>
<protein>
    <recommendedName>
        <fullName evidence="4">Inosose dehydratase</fullName>
        <ecNumber evidence="4">4.2.1.44</ecNumber>
    </recommendedName>
    <alternativeName>
        <fullName evidence="4">2-keto-myo-inositol dehydratase</fullName>
        <shortName evidence="4">2KMI dehydratase</shortName>
    </alternativeName>
</protein>
<evidence type="ECO:0000256" key="3">
    <source>
        <dbReference type="ARBA" id="ARBA00023285"/>
    </source>
</evidence>
<evidence type="ECO:0000256" key="4">
    <source>
        <dbReference type="HAMAP-Rule" id="MF_01672"/>
    </source>
</evidence>
<dbReference type="HAMAP" id="MF_01672">
    <property type="entry name" value="IolE"/>
    <property type="match status" value="1"/>
</dbReference>
<dbReference type="InterPro" id="IPR036237">
    <property type="entry name" value="Xyl_isomerase-like_sf"/>
</dbReference>
<comment type="function">
    <text evidence="4">Catalyzes the dehydration of inosose (2-keto-myo-inositol, 2KMI or 2,4,6/3,5-pentahydroxycyclohexanone) to 3D-(3,5/4)-trihydroxycyclohexane-1,2-dione (D-2,3-diketo-4-deoxy-epi-inositol).</text>
</comment>
<organism evidence="6 7">
    <name type="scientific">Candidatus Blautia faecigallinarum</name>
    <dbReference type="NCBI Taxonomy" id="2838488"/>
    <lineage>
        <taxon>Bacteria</taxon>
        <taxon>Bacillati</taxon>
        <taxon>Bacillota</taxon>
        <taxon>Clostridia</taxon>
        <taxon>Lachnospirales</taxon>
        <taxon>Lachnospiraceae</taxon>
        <taxon>Blautia</taxon>
    </lineage>
</organism>
<evidence type="ECO:0000313" key="7">
    <source>
        <dbReference type="Proteomes" id="UP000824041"/>
    </source>
</evidence>
<comment type="caution">
    <text evidence="6">The sequence shown here is derived from an EMBL/GenBank/DDBJ whole genome shotgun (WGS) entry which is preliminary data.</text>
</comment>
<dbReference type="GO" id="GO:0030145">
    <property type="term" value="F:manganese ion binding"/>
    <property type="evidence" value="ECO:0007669"/>
    <property type="project" value="UniProtKB-UniRule"/>
</dbReference>
<dbReference type="EC" id="4.2.1.44" evidence="4"/>
<evidence type="ECO:0000313" key="6">
    <source>
        <dbReference type="EMBL" id="HIZ21630.1"/>
    </source>
</evidence>
<dbReference type="AlphaFoldDB" id="A0A9D2ISX8"/>
<keyword evidence="1 4" id="KW-0464">Manganese</keyword>
<dbReference type="Gene3D" id="3.20.20.150">
    <property type="entry name" value="Divalent-metal-dependent TIM barrel enzymes"/>
    <property type="match status" value="1"/>
</dbReference>
<dbReference type="EMBL" id="DXBU01000028">
    <property type="protein sequence ID" value="HIZ21630.1"/>
    <property type="molecule type" value="Genomic_DNA"/>
</dbReference>
<dbReference type="Pfam" id="PF01261">
    <property type="entry name" value="AP_endonuc_2"/>
    <property type="match status" value="1"/>
</dbReference>
<comment type="cofactor">
    <cofactor evidence="4">
        <name>glutathione</name>
        <dbReference type="ChEBI" id="CHEBI:57925"/>
    </cofactor>
</comment>
<dbReference type="SUPFAM" id="SSF51658">
    <property type="entry name" value="Xylose isomerase-like"/>
    <property type="match status" value="1"/>
</dbReference>
<dbReference type="InterPro" id="IPR013022">
    <property type="entry name" value="Xyl_isomerase-like_TIM-brl"/>
</dbReference>
<evidence type="ECO:0000259" key="5">
    <source>
        <dbReference type="Pfam" id="PF01261"/>
    </source>
</evidence>
<comment type="pathway">
    <text evidence="4">Polyol metabolism; myo-inositol degradation into acetyl-CoA; acetyl-CoA from myo-inositol: step 2/7.</text>
</comment>
<dbReference type="InterPro" id="IPR030823">
    <property type="entry name" value="IolE/MocC"/>
</dbReference>
<sequence length="299" mass="34042">MFDETKVKLGIAPIGWTNDDMPDLGGENTFEQCVSEMALAGFSGTEVGNKYPKDPQKLKKALELRHMQICNQWFSGFLLTKDFETVEKDFRSQLSFLKEMGAKIIGVSEQSYSIQGQMETPVFGRKRVLKDEEWEPLLTGLDRLGKIAKEEYGISLTYHHHMGTVIQDAWEVDRLMENTDPRYVSLLYDTGHFAYCGVDPLEMVRKYTDRIRHVHLKDIRPEIVEKVKKENLSFLAGVRLGAFTVPGDGSIDFPPIFQTLSEAGYEGYLLVEAEQDPQKANPLEYAVKARKYIKETTGL</sequence>
<dbReference type="Proteomes" id="UP000824041">
    <property type="component" value="Unassembled WGS sequence"/>
</dbReference>
<dbReference type="GO" id="GO:0050114">
    <property type="term" value="F:myo-inosose-2 dehydratase activity"/>
    <property type="evidence" value="ECO:0007669"/>
    <property type="project" value="UniProtKB-UniRule"/>
</dbReference>
<gene>
    <name evidence="4 6" type="primary">iolE</name>
    <name evidence="6" type="ORF">IAA21_02365</name>
</gene>
<evidence type="ECO:0000256" key="1">
    <source>
        <dbReference type="ARBA" id="ARBA00023211"/>
    </source>
</evidence>
<dbReference type="InterPro" id="IPR050312">
    <property type="entry name" value="IolE/XylAMocC-like"/>
</dbReference>
<dbReference type="InterPro" id="IPR023952">
    <property type="entry name" value="IolE"/>
</dbReference>
<dbReference type="PANTHER" id="PTHR12110">
    <property type="entry name" value="HYDROXYPYRUVATE ISOMERASE"/>
    <property type="match status" value="1"/>
</dbReference>
<feature type="domain" description="Xylose isomerase-like TIM barrel" evidence="5">
    <location>
        <begin position="37"/>
        <end position="295"/>
    </location>
</feature>
<name>A0A9D2ISX8_9FIRM</name>
<keyword evidence="3 4" id="KW-0170">Cobalt</keyword>
<comment type="similarity">
    <text evidence="4">Belongs to the IolE/MocC family.</text>
</comment>
<comment type="cofactor">
    <cofactor evidence="4">
        <name>Co(2+)</name>
        <dbReference type="ChEBI" id="CHEBI:48828"/>
    </cofactor>
    <cofactor evidence="4">
        <name>Mn(2+)</name>
        <dbReference type="ChEBI" id="CHEBI:29035"/>
    </cofactor>
</comment>
<proteinExistence type="inferred from homology"/>
<reference evidence="6" key="2">
    <citation type="submission" date="2021-04" db="EMBL/GenBank/DDBJ databases">
        <authorList>
            <person name="Gilroy R."/>
        </authorList>
    </citation>
    <scope>NUCLEOTIDE SEQUENCE</scope>
    <source>
        <strain evidence="6">14324</strain>
    </source>
</reference>
<dbReference type="PANTHER" id="PTHR12110:SF41">
    <property type="entry name" value="INOSOSE DEHYDRATASE"/>
    <property type="match status" value="1"/>
</dbReference>
<dbReference type="GO" id="GO:0019310">
    <property type="term" value="P:inositol catabolic process"/>
    <property type="evidence" value="ECO:0007669"/>
    <property type="project" value="UniProtKB-UniRule"/>
</dbReference>
<dbReference type="NCBIfam" id="TIGR04379">
    <property type="entry name" value="myo_inos_iolE"/>
    <property type="match status" value="1"/>
</dbReference>
<reference evidence="6" key="1">
    <citation type="journal article" date="2021" name="PeerJ">
        <title>Extensive microbial diversity within the chicken gut microbiome revealed by metagenomics and culture.</title>
        <authorList>
            <person name="Gilroy R."/>
            <person name="Ravi A."/>
            <person name="Getino M."/>
            <person name="Pursley I."/>
            <person name="Horton D.L."/>
            <person name="Alikhan N.F."/>
            <person name="Baker D."/>
            <person name="Gharbi K."/>
            <person name="Hall N."/>
            <person name="Watson M."/>
            <person name="Adriaenssens E.M."/>
            <person name="Foster-Nyarko E."/>
            <person name="Jarju S."/>
            <person name="Secka A."/>
            <person name="Antonio M."/>
            <person name="Oren A."/>
            <person name="Chaudhuri R.R."/>
            <person name="La Ragione R."/>
            <person name="Hildebrand F."/>
            <person name="Pallen M.J."/>
        </authorList>
    </citation>
    <scope>NUCLEOTIDE SEQUENCE</scope>
    <source>
        <strain evidence="6">14324</strain>
    </source>
</reference>